<evidence type="ECO:0000259" key="2">
    <source>
        <dbReference type="SMART" id="SM00233"/>
    </source>
</evidence>
<dbReference type="InterPro" id="IPR037843">
    <property type="entry name" value="Kindlin/fermitin"/>
</dbReference>
<evidence type="ECO:0000259" key="3">
    <source>
        <dbReference type="SMART" id="SM00295"/>
    </source>
</evidence>
<feature type="region of interest" description="Disordered" evidence="1">
    <location>
        <begin position="71"/>
        <end position="167"/>
    </location>
</feature>
<dbReference type="PANTHER" id="PTHR16160:SF13">
    <property type="entry name" value="FERMITIN 2-RELATED"/>
    <property type="match status" value="1"/>
</dbReference>
<sequence>LPDLQMIDARLDFSVNIVRATQQLCREIGIRYSEELSLKRFIPPTLLRRGLGFESDQAGPQNLPYVEESIGPGTLRKQKPISASASNLSRPLRRGTSPALSTSGQLFNASELGTLPRAGTVPRGVSPGPGAESVGPGTLRKQKPISASASNLSRPLRRGTSPALSTSGQLFNASELGTLPRAGTVPRGVSPGPGAYSGSIGRSPIMPSVSFCEGLENEQYDMALVHSPRVIPNKEMNVFRPQNFAEKAALNRGWLDSSRSLMEQGIFEGDLVLLRFKYMSFFDINPKYDPVRINQLYEQAKWSILLEEFDHTEEEAMLFAALQYDPVRINQLYEQAKWSILLEEFDHTEEEAMLFAALQLQATLQRDSPEPEVPEKDDVDVLLDELQLLIARPTLHKPKKLAFKGFKRAYFSFRDLHLRWHQNSNDINGPPLGHVSLKGCEVIPDISLAQSKFHVKLLIPSAEGMSEMILKCDTEHQYARWMAACRLASRGKTMADASYQSEIESIKKLLQMQSGGTQNNAAKKYPAVQLPPNFNVDEFISQRYARRARSKQSLQQRISEAHSNVRNLSSTEAKLQYIRAWEALPEHGTHYFIIQFEDEDIEFKPLSADCKVAHEFIGGYIFLSLRNKEQSQTLNEELFHKLTGGWA</sequence>
<organism evidence="4">
    <name type="scientific">Gongylonema pulchrum</name>
    <dbReference type="NCBI Taxonomy" id="637853"/>
    <lineage>
        <taxon>Eukaryota</taxon>
        <taxon>Metazoa</taxon>
        <taxon>Ecdysozoa</taxon>
        <taxon>Nematoda</taxon>
        <taxon>Chromadorea</taxon>
        <taxon>Rhabditida</taxon>
        <taxon>Spirurina</taxon>
        <taxon>Spiruromorpha</taxon>
        <taxon>Spiruroidea</taxon>
        <taxon>Gongylonematidae</taxon>
        <taxon>Gongylonema</taxon>
    </lineage>
</organism>
<reference evidence="4" key="1">
    <citation type="submission" date="2016-06" db="UniProtKB">
        <authorList>
            <consortium name="WormBaseParasite"/>
        </authorList>
    </citation>
    <scope>IDENTIFICATION</scope>
</reference>
<name>A0A183DV56_9BILA</name>
<dbReference type="GO" id="GO:0007229">
    <property type="term" value="P:integrin-mediated signaling pathway"/>
    <property type="evidence" value="ECO:0007669"/>
    <property type="project" value="InterPro"/>
</dbReference>
<dbReference type="Pfam" id="PF00169">
    <property type="entry name" value="PH"/>
    <property type="match status" value="1"/>
</dbReference>
<protein>
    <submittedName>
        <fullName evidence="4">PH domain-containing protein</fullName>
    </submittedName>
</protein>
<feature type="domain" description="Band 4.1" evidence="3">
    <location>
        <begin position="1"/>
        <end position="592"/>
    </location>
</feature>
<dbReference type="GO" id="GO:0005178">
    <property type="term" value="F:integrin binding"/>
    <property type="evidence" value="ECO:0007669"/>
    <property type="project" value="TreeGrafter"/>
</dbReference>
<dbReference type="InterPro" id="IPR011993">
    <property type="entry name" value="PH-like_dom_sf"/>
</dbReference>
<dbReference type="WBParaSite" id="GPUH_0001261101-mRNA-1">
    <property type="protein sequence ID" value="GPUH_0001261101-mRNA-1"/>
    <property type="gene ID" value="GPUH_0001261101"/>
</dbReference>
<dbReference type="InterPro" id="IPR019747">
    <property type="entry name" value="FERM_CS"/>
</dbReference>
<dbReference type="InterPro" id="IPR019749">
    <property type="entry name" value="Band_41_domain"/>
</dbReference>
<dbReference type="SUPFAM" id="SSF47031">
    <property type="entry name" value="Second domain of FERM"/>
    <property type="match status" value="2"/>
</dbReference>
<dbReference type="PANTHER" id="PTHR16160">
    <property type="entry name" value="FERMITIN 2-RELATED"/>
    <property type="match status" value="1"/>
</dbReference>
<dbReference type="InterPro" id="IPR019748">
    <property type="entry name" value="FERM_central"/>
</dbReference>
<feature type="domain" description="PH" evidence="2">
    <location>
        <begin position="389"/>
        <end position="492"/>
    </location>
</feature>
<dbReference type="Pfam" id="PF00373">
    <property type="entry name" value="FERM_M"/>
    <property type="match status" value="2"/>
</dbReference>
<dbReference type="InterPro" id="IPR014352">
    <property type="entry name" value="FERM/acyl-CoA-bd_prot_sf"/>
</dbReference>
<dbReference type="InterPro" id="IPR001849">
    <property type="entry name" value="PH_domain"/>
</dbReference>
<dbReference type="SUPFAM" id="SSF50729">
    <property type="entry name" value="PH domain-like"/>
    <property type="match status" value="1"/>
</dbReference>
<dbReference type="GO" id="GO:0007160">
    <property type="term" value="P:cell-matrix adhesion"/>
    <property type="evidence" value="ECO:0007669"/>
    <property type="project" value="TreeGrafter"/>
</dbReference>
<dbReference type="GO" id="GO:0030055">
    <property type="term" value="C:cell-substrate junction"/>
    <property type="evidence" value="ECO:0007669"/>
    <property type="project" value="TreeGrafter"/>
</dbReference>
<dbReference type="InterPro" id="IPR035963">
    <property type="entry name" value="FERM_2"/>
</dbReference>
<evidence type="ECO:0000313" key="4">
    <source>
        <dbReference type="WBParaSite" id="GPUH_0001261101-mRNA-1"/>
    </source>
</evidence>
<dbReference type="Gene3D" id="1.20.80.10">
    <property type="match status" value="1"/>
</dbReference>
<evidence type="ECO:0000256" key="1">
    <source>
        <dbReference type="SAM" id="MobiDB-lite"/>
    </source>
</evidence>
<dbReference type="Gene3D" id="2.30.29.30">
    <property type="entry name" value="Pleckstrin-homology domain (PH domain)/Phosphotyrosine-binding domain (PTB)"/>
    <property type="match status" value="1"/>
</dbReference>
<dbReference type="SMART" id="SM00295">
    <property type="entry name" value="B41"/>
    <property type="match status" value="1"/>
</dbReference>
<feature type="compositionally biased region" description="Polar residues" evidence="1">
    <location>
        <begin position="98"/>
        <end position="108"/>
    </location>
</feature>
<proteinExistence type="predicted"/>
<accession>A0A183DV56</accession>
<dbReference type="AlphaFoldDB" id="A0A183DV56"/>
<dbReference type="SMART" id="SM00233">
    <property type="entry name" value="PH"/>
    <property type="match status" value="1"/>
</dbReference>
<dbReference type="CDD" id="cd14473">
    <property type="entry name" value="FERM_B-lobe"/>
    <property type="match status" value="3"/>
</dbReference>
<dbReference type="PROSITE" id="PS00660">
    <property type="entry name" value="FERM_1"/>
    <property type="match status" value="1"/>
</dbReference>